<dbReference type="EMBL" id="CAJVPT010066178">
    <property type="protein sequence ID" value="CAG8772963.1"/>
    <property type="molecule type" value="Genomic_DNA"/>
</dbReference>
<comment type="caution">
    <text evidence="1">The sequence shown here is derived from an EMBL/GenBank/DDBJ whole genome shotgun (WGS) entry which is preliminary data.</text>
</comment>
<name>A0ACA9R1S6_9GLOM</name>
<feature type="non-terminal residue" evidence="1">
    <location>
        <position position="50"/>
    </location>
</feature>
<sequence length="50" mass="5694">GTNEWLSAGRVTFNEKSIHNRPITNALLETTRSLCSHSVYRTSTTRLRCD</sequence>
<keyword evidence="2" id="KW-1185">Reference proteome</keyword>
<evidence type="ECO:0000313" key="2">
    <source>
        <dbReference type="Proteomes" id="UP000789525"/>
    </source>
</evidence>
<proteinExistence type="predicted"/>
<reference evidence="1" key="1">
    <citation type="submission" date="2021-06" db="EMBL/GenBank/DDBJ databases">
        <authorList>
            <person name="Kallberg Y."/>
            <person name="Tangrot J."/>
            <person name="Rosling A."/>
        </authorList>
    </citation>
    <scope>NUCLEOTIDE SEQUENCE</scope>
    <source>
        <strain evidence="1">CL356</strain>
    </source>
</reference>
<gene>
    <name evidence="1" type="ORF">ACOLOM_LOCUS13908</name>
</gene>
<protein>
    <submittedName>
        <fullName evidence="1">10697_t:CDS:1</fullName>
    </submittedName>
</protein>
<dbReference type="Proteomes" id="UP000789525">
    <property type="component" value="Unassembled WGS sequence"/>
</dbReference>
<feature type="non-terminal residue" evidence="1">
    <location>
        <position position="1"/>
    </location>
</feature>
<organism evidence="1 2">
    <name type="scientific">Acaulospora colombiana</name>
    <dbReference type="NCBI Taxonomy" id="27376"/>
    <lineage>
        <taxon>Eukaryota</taxon>
        <taxon>Fungi</taxon>
        <taxon>Fungi incertae sedis</taxon>
        <taxon>Mucoromycota</taxon>
        <taxon>Glomeromycotina</taxon>
        <taxon>Glomeromycetes</taxon>
        <taxon>Diversisporales</taxon>
        <taxon>Acaulosporaceae</taxon>
        <taxon>Acaulospora</taxon>
    </lineage>
</organism>
<accession>A0ACA9R1S6</accession>
<evidence type="ECO:0000313" key="1">
    <source>
        <dbReference type="EMBL" id="CAG8772963.1"/>
    </source>
</evidence>